<name>A0A2T6BNF7_9RHOB</name>
<keyword evidence="6" id="KW-0966">Cell projection</keyword>
<dbReference type="OrthoDB" id="8328560at2"/>
<protein>
    <recommendedName>
        <fullName evidence="3">Flagellin</fullName>
    </recommendedName>
</protein>
<evidence type="ECO:0000313" key="7">
    <source>
        <dbReference type="Proteomes" id="UP000243978"/>
    </source>
</evidence>
<dbReference type="GO" id="GO:0005198">
    <property type="term" value="F:structural molecule activity"/>
    <property type="evidence" value="ECO:0007669"/>
    <property type="project" value="UniProtKB-UniRule"/>
</dbReference>
<evidence type="ECO:0000256" key="3">
    <source>
        <dbReference type="RuleBase" id="RU362073"/>
    </source>
</evidence>
<sequence length="498" mass="50689">MSSILTNNGAMVALQTLKSINSDLLKTQSEISTGKAVGSAKDNSALWAISKVMESDVKGFKAISESLSLGESTIAVARTGAETVTDLLTQIKGKVVSAQEENVDRVKIQADIDALTAQINSVVGAAQFNGLNMLQGTEDVNILSSLDRQSDGTVAANSIEVNRQSLETDGGVFGAGTLLTDGSSGSALLSDTTLTATGNTLNINATRAAAGDFTVTLGGTAVTVAAGADTAATETALVAAINAAGIEGVTAEIDSGNVVLTSTRAFEDVTVTTSASGAGNALEVGAAASGVFAGEIAERAENITFSQTGNVTEGDGYRITIDSKSYDYIAGADENFEDVVRGLKTAVDAGQIEGVTTTVAQDDSGAWSIKIDNSEPDLSISVTGRAGGEASGGLFGLDNIDVSTNQGADAALANVETLIQNSIDAAAEFGSAQGRIEIQADFISKLTDSLKSGIGTLVDANMEEASARLQALQVQQQLGVQALSIANQAPQNILSLFR</sequence>
<keyword evidence="6" id="KW-0282">Flagellum</keyword>
<dbReference type="EMBL" id="QBKS01000001">
    <property type="protein sequence ID" value="PTX57582.1"/>
    <property type="molecule type" value="Genomic_DNA"/>
</dbReference>
<dbReference type="InterPro" id="IPR001492">
    <property type="entry name" value="Flagellin"/>
</dbReference>
<dbReference type="PANTHER" id="PTHR42792:SF2">
    <property type="entry name" value="FLAGELLIN"/>
    <property type="match status" value="1"/>
</dbReference>
<dbReference type="InterPro" id="IPR001029">
    <property type="entry name" value="Flagellin_N"/>
</dbReference>
<feature type="domain" description="Flagellin N-terminal" evidence="4">
    <location>
        <begin position="4"/>
        <end position="137"/>
    </location>
</feature>
<evidence type="ECO:0000256" key="2">
    <source>
        <dbReference type="ARBA" id="ARBA00023143"/>
    </source>
</evidence>
<comment type="subcellular location">
    <subcellularLocation>
        <location evidence="3">Secreted</location>
    </subcellularLocation>
    <subcellularLocation>
        <location evidence="3">Bacterial flagellum</location>
    </subcellularLocation>
</comment>
<evidence type="ECO:0000259" key="5">
    <source>
        <dbReference type="Pfam" id="PF00700"/>
    </source>
</evidence>
<reference evidence="6 7" key="1">
    <citation type="submission" date="2018-04" db="EMBL/GenBank/DDBJ databases">
        <title>Genomic Encyclopedia of Archaeal and Bacterial Type Strains, Phase II (KMG-II): from individual species to whole genera.</title>
        <authorList>
            <person name="Goeker M."/>
        </authorList>
    </citation>
    <scope>NUCLEOTIDE SEQUENCE [LARGE SCALE GENOMIC DNA]</scope>
    <source>
        <strain evidence="6 7">DSM 100977</strain>
    </source>
</reference>
<proteinExistence type="inferred from homology"/>
<dbReference type="GO" id="GO:0005576">
    <property type="term" value="C:extracellular region"/>
    <property type="evidence" value="ECO:0007669"/>
    <property type="project" value="UniProtKB-SubCell"/>
</dbReference>
<accession>A0A2T6BNF7</accession>
<dbReference type="Proteomes" id="UP000243978">
    <property type="component" value="Unassembled WGS sequence"/>
</dbReference>
<dbReference type="Pfam" id="PF00700">
    <property type="entry name" value="Flagellin_C"/>
    <property type="match status" value="1"/>
</dbReference>
<dbReference type="PANTHER" id="PTHR42792">
    <property type="entry name" value="FLAGELLIN"/>
    <property type="match status" value="1"/>
</dbReference>
<evidence type="ECO:0000313" key="6">
    <source>
        <dbReference type="EMBL" id="PTX57582.1"/>
    </source>
</evidence>
<dbReference type="Gene3D" id="1.20.1330.10">
    <property type="entry name" value="f41 fragment of flagellin, N-terminal domain"/>
    <property type="match status" value="1"/>
</dbReference>
<organism evidence="6 7">
    <name type="scientific">Litoreibacter ponti</name>
    <dbReference type="NCBI Taxonomy" id="1510457"/>
    <lineage>
        <taxon>Bacteria</taxon>
        <taxon>Pseudomonadati</taxon>
        <taxon>Pseudomonadota</taxon>
        <taxon>Alphaproteobacteria</taxon>
        <taxon>Rhodobacterales</taxon>
        <taxon>Roseobacteraceae</taxon>
        <taxon>Litoreibacter</taxon>
    </lineage>
</organism>
<keyword evidence="7" id="KW-1185">Reference proteome</keyword>
<gene>
    <name evidence="6" type="ORF">C8N43_2252</name>
</gene>
<dbReference type="Pfam" id="PF00669">
    <property type="entry name" value="Flagellin_N"/>
    <property type="match status" value="1"/>
</dbReference>
<keyword evidence="2 3" id="KW-0975">Bacterial flagellum</keyword>
<evidence type="ECO:0000256" key="1">
    <source>
        <dbReference type="ARBA" id="ARBA00005709"/>
    </source>
</evidence>
<dbReference type="InterPro" id="IPR046358">
    <property type="entry name" value="Flagellin_C"/>
</dbReference>
<feature type="domain" description="Flagellin C-terminal" evidence="5">
    <location>
        <begin position="413"/>
        <end position="497"/>
    </location>
</feature>
<dbReference type="GO" id="GO:0009288">
    <property type="term" value="C:bacterial-type flagellum"/>
    <property type="evidence" value="ECO:0007669"/>
    <property type="project" value="UniProtKB-SubCell"/>
</dbReference>
<keyword evidence="3" id="KW-0964">Secreted</keyword>
<dbReference type="AlphaFoldDB" id="A0A2T6BNF7"/>
<comment type="similarity">
    <text evidence="1 3">Belongs to the bacterial flagellin family.</text>
</comment>
<dbReference type="SUPFAM" id="SSF64518">
    <property type="entry name" value="Phase 1 flagellin"/>
    <property type="match status" value="1"/>
</dbReference>
<dbReference type="RefSeq" id="WP_107845669.1">
    <property type="nucleotide sequence ID" value="NZ_QBKS01000001.1"/>
</dbReference>
<comment type="caution">
    <text evidence="6">The sequence shown here is derived from an EMBL/GenBank/DDBJ whole genome shotgun (WGS) entry which is preliminary data.</text>
</comment>
<evidence type="ECO:0000259" key="4">
    <source>
        <dbReference type="Pfam" id="PF00669"/>
    </source>
</evidence>
<keyword evidence="6" id="KW-0969">Cilium</keyword>
<comment type="function">
    <text evidence="3">Flagellin is the subunit protein which polymerizes to form the filaments of bacterial flagella.</text>
</comment>